<dbReference type="Pfam" id="PF09737">
    <property type="entry name" value="Det1"/>
    <property type="match status" value="2"/>
</dbReference>
<name>A0A507FFK1_9FUNG</name>
<sequence>MIRQLLKRESAPSFAYEPLRIAAATANSLKISRCIEMPTSISQVMRFDKEGNILLCLGHGNKAVMAFALEKGVFNEGLSETPSFSSFFRGSPLFDTTITHGHETLVRDFCLIINLKPSQSSRRQRSFVLLASACPWTSLSNPSTAAYPHALNHTVNDVITLWLVCLESGMISDKLVFPCDHIVLSHAAGVQVNGDILAVTSVKNQTIHLFHIQESGTFVKQVEVGWHTRDDDEFCLSKARSAQELFDAQQQTVRAATSLPNLSNFTSFMSASMYRNRPLPACNDGTDWSNPAYVAAAAPGGPVRPVELRRSLRRSARSAILPRVSVQSNAALANIFSNPNNQHGVDAVAPVPAVGSRVAADASVSDIPNALPFSGLKQRLLSFLYRKAAESGNPATMRHFYLTFDQYASLVMWRMQFLENDTILIKFGGVENTLGRPAEPLASQATFFMEYSLETTQVLNVYDNTSHELLERFCSEPQFRGSVGNHGLNFVTNATNNDTARDFVKKQLYSVGKAKNGGRAQSVKRILASLPLNPQYYIESPLLDQRIFSYDESMMNNIQRPRSWSSQFAVKFWDRETGQVRFKIDPNPGEPGSAIEQALSKSKKYVSYIFHPWIPFVISVMTVAGRPPIYNFHFVCTE</sequence>
<gene>
    <name evidence="1" type="ORF">CcCBS67573_g04659</name>
</gene>
<dbReference type="Proteomes" id="UP000320333">
    <property type="component" value="Unassembled WGS sequence"/>
</dbReference>
<dbReference type="GO" id="GO:0031625">
    <property type="term" value="F:ubiquitin protein ligase binding"/>
    <property type="evidence" value="ECO:0007669"/>
    <property type="project" value="TreeGrafter"/>
</dbReference>
<evidence type="ECO:0000313" key="2">
    <source>
        <dbReference type="Proteomes" id="UP000320333"/>
    </source>
</evidence>
<accession>A0A507FFK1</accession>
<evidence type="ECO:0000313" key="1">
    <source>
        <dbReference type="EMBL" id="TPX74066.1"/>
    </source>
</evidence>
<keyword evidence="2" id="KW-1185">Reference proteome</keyword>
<dbReference type="EMBL" id="QEAP01000146">
    <property type="protein sequence ID" value="TPX74066.1"/>
    <property type="molecule type" value="Genomic_DNA"/>
</dbReference>
<dbReference type="AlphaFoldDB" id="A0A507FFK1"/>
<dbReference type="STRING" id="246404.A0A507FFK1"/>
<dbReference type="GO" id="GO:1990756">
    <property type="term" value="F:ubiquitin-like ligase-substrate adaptor activity"/>
    <property type="evidence" value="ECO:0007669"/>
    <property type="project" value="TreeGrafter"/>
</dbReference>
<proteinExistence type="predicted"/>
<comment type="caution">
    <text evidence="1">The sequence shown here is derived from an EMBL/GenBank/DDBJ whole genome shotgun (WGS) entry which is preliminary data.</text>
</comment>
<dbReference type="InterPro" id="IPR019138">
    <property type="entry name" value="De-etiolated_protein_1_Det1"/>
</dbReference>
<dbReference type="PANTHER" id="PTHR13374:SF3">
    <property type="entry name" value="DET1 HOMOLOG"/>
    <property type="match status" value="1"/>
</dbReference>
<dbReference type="GO" id="GO:0016567">
    <property type="term" value="P:protein ubiquitination"/>
    <property type="evidence" value="ECO:0007669"/>
    <property type="project" value="TreeGrafter"/>
</dbReference>
<protein>
    <submittedName>
        <fullName evidence="1">Uncharacterized protein</fullName>
    </submittedName>
</protein>
<dbReference type="OrthoDB" id="18339at2759"/>
<dbReference type="GO" id="GO:0005634">
    <property type="term" value="C:nucleus"/>
    <property type="evidence" value="ECO:0007669"/>
    <property type="project" value="TreeGrafter"/>
</dbReference>
<dbReference type="GO" id="GO:0032436">
    <property type="term" value="P:positive regulation of proteasomal ubiquitin-dependent protein catabolic process"/>
    <property type="evidence" value="ECO:0007669"/>
    <property type="project" value="TreeGrafter"/>
</dbReference>
<dbReference type="GO" id="GO:0031461">
    <property type="term" value="C:cullin-RING ubiquitin ligase complex"/>
    <property type="evidence" value="ECO:0007669"/>
    <property type="project" value="TreeGrafter"/>
</dbReference>
<reference evidence="1 2" key="1">
    <citation type="journal article" date="2019" name="Sci. Rep.">
        <title>Comparative genomics of chytrid fungi reveal insights into the obligate biotrophic and pathogenic lifestyle of Synchytrium endobioticum.</title>
        <authorList>
            <person name="van de Vossenberg B.T.L.H."/>
            <person name="Warris S."/>
            <person name="Nguyen H.D.T."/>
            <person name="van Gent-Pelzer M.P.E."/>
            <person name="Joly D.L."/>
            <person name="van de Geest H.C."/>
            <person name="Bonants P.J.M."/>
            <person name="Smith D.S."/>
            <person name="Levesque C.A."/>
            <person name="van der Lee T.A.J."/>
        </authorList>
    </citation>
    <scope>NUCLEOTIDE SEQUENCE [LARGE SCALE GENOMIC DNA]</scope>
    <source>
        <strain evidence="1 2">CBS 675.73</strain>
    </source>
</reference>
<dbReference type="PANTHER" id="PTHR13374">
    <property type="entry name" value="DET1 HOMOLOG DE-ETIOLATED-1 HOMOLOG"/>
    <property type="match status" value="1"/>
</dbReference>
<organism evidence="1 2">
    <name type="scientific">Chytriomyces confervae</name>
    <dbReference type="NCBI Taxonomy" id="246404"/>
    <lineage>
        <taxon>Eukaryota</taxon>
        <taxon>Fungi</taxon>
        <taxon>Fungi incertae sedis</taxon>
        <taxon>Chytridiomycota</taxon>
        <taxon>Chytridiomycota incertae sedis</taxon>
        <taxon>Chytridiomycetes</taxon>
        <taxon>Chytridiales</taxon>
        <taxon>Chytriomycetaceae</taxon>
        <taxon>Chytriomyces</taxon>
    </lineage>
</organism>